<sequence>MRPPEPISAESLALPRVRHAFFTREGGVSTGIYASLNTGTGSADDQVAVAENLNRVASHMGVARDHLVMLFQTHSAIAHTVAGPSLDRPEGDAMVTAVPGIALGIRTADCAPVLFADERNGVVGAAHAGWRGAVGGILEATLAAMLGAGAEADHIVVAIGPTIAQPSYEVGPELRDSLASDTPRGIDTAPFFVPSQTEGRLMFDLPAYVTARLRHAGVGAVENLACDTYTDETRFYSYRRRTHRKEAGQGSLLSAISLEA</sequence>
<dbReference type="EMBL" id="QHHQ01000006">
    <property type="protein sequence ID" value="RAH99047.1"/>
    <property type="molecule type" value="Genomic_DNA"/>
</dbReference>
<accession>A0A8B2NKN3</accession>
<evidence type="ECO:0000256" key="5">
    <source>
        <dbReference type="ARBA" id="ARBA00022801"/>
    </source>
</evidence>
<gene>
    <name evidence="11" type="primary">pgeF</name>
    <name evidence="11" type="ORF">DLJ53_25010</name>
</gene>
<comment type="catalytic activity">
    <reaction evidence="7">
        <text>adenosine + H2O + H(+) = inosine + NH4(+)</text>
        <dbReference type="Rhea" id="RHEA:24408"/>
        <dbReference type="ChEBI" id="CHEBI:15377"/>
        <dbReference type="ChEBI" id="CHEBI:15378"/>
        <dbReference type="ChEBI" id="CHEBI:16335"/>
        <dbReference type="ChEBI" id="CHEBI:17596"/>
        <dbReference type="ChEBI" id="CHEBI:28938"/>
        <dbReference type="EC" id="3.5.4.4"/>
    </reaction>
    <physiologicalReaction direction="left-to-right" evidence="7">
        <dbReference type="Rhea" id="RHEA:24409"/>
    </physiologicalReaction>
</comment>
<evidence type="ECO:0000256" key="3">
    <source>
        <dbReference type="ARBA" id="ARBA00022679"/>
    </source>
</evidence>
<evidence type="ECO:0000256" key="2">
    <source>
        <dbReference type="ARBA" id="ARBA00007353"/>
    </source>
</evidence>
<evidence type="ECO:0000256" key="8">
    <source>
        <dbReference type="ARBA" id="ARBA00048968"/>
    </source>
</evidence>
<comment type="similarity">
    <text evidence="2 10">Belongs to the purine nucleoside phosphorylase YfiH/LACC1 family.</text>
</comment>
<keyword evidence="12" id="KW-1185">Reference proteome</keyword>
<evidence type="ECO:0000256" key="4">
    <source>
        <dbReference type="ARBA" id="ARBA00022723"/>
    </source>
</evidence>
<proteinExistence type="inferred from homology"/>
<protein>
    <recommendedName>
        <fullName evidence="10">Purine nucleoside phosphorylase</fullName>
    </recommendedName>
</protein>
<dbReference type="InterPro" id="IPR038371">
    <property type="entry name" value="Cu_polyphenol_OxRdtase_sf"/>
</dbReference>
<comment type="catalytic activity">
    <reaction evidence="8">
        <text>adenosine + phosphate = alpha-D-ribose 1-phosphate + adenine</text>
        <dbReference type="Rhea" id="RHEA:27642"/>
        <dbReference type="ChEBI" id="CHEBI:16335"/>
        <dbReference type="ChEBI" id="CHEBI:16708"/>
        <dbReference type="ChEBI" id="CHEBI:43474"/>
        <dbReference type="ChEBI" id="CHEBI:57720"/>
        <dbReference type="EC" id="2.4.2.1"/>
    </reaction>
    <physiologicalReaction direction="left-to-right" evidence="8">
        <dbReference type="Rhea" id="RHEA:27643"/>
    </physiologicalReaction>
</comment>
<dbReference type="PANTHER" id="PTHR30616">
    <property type="entry name" value="UNCHARACTERIZED PROTEIN YFIH"/>
    <property type="match status" value="1"/>
</dbReference>
<keyword evidence="6" id="KW-0862">Zinc</keyword>
<dbReference type="InterPro" id="IPR003730">
    <property type="entry name" value="Cu_polyphenol_OxRdtase"/>
</dbReference>
<dbReference type="GO" id="GO:0017061">
    <property type="term" value="F:S-methyl-5-thioadenosine phosphorylase activity"/>
    <property type="evidence" value="ECO:0007669"/>
    <property type="project" value="UniProtKB-EC"/>
</dbReference>
<comment type="catalytic activity">
    <reaction evidence="9">
        <text>S-methyl-5'-thioadenosine + phosphate = 5-(methylsulfanyl)-alpha-D-ribose 1-phosphate + adenine</text>
        <dbReference type="Rhea" id="RHEA:11852"/>
        <dbReference type="ChEBI" id="CHEBI:16708"/>
        <dbReference type="ChEBI" id="CHEBI:17509"/>
        <dbReference type="ChEBI" id="CHEBI:43474"/>
        <dbReference type="ChEBI" id="CHEBI:58533"/>
        <dbReference type="EC" id="2.4.2.28"/>
    </reaction>
    <physiologicalReaction direction="left-to-right" evidence="9">
        <dbReference type="Rhea" id="RHEA:11853"/>
    </physiologicalReaction>
</comment>
<dbReference type="PANTHER" id="PTHR30616:SF2">
    <property type="entry name" value="PURINE NUCLEOSIDE PHOSPHORYLASE LACC1"/>
    <property type="match status" value="1"/>
</dbReference>
<dbReference type="SUPFAM" id="SSF64438">
    <property type="entry name" value="CNF1/YfiH-like putative cysteine hydrolases"/>
    <property type="match status" value="1"/>
</dbReference>
<evidence type="ECO:0000313" key="11">
    <source>
        <dbReference type="EMBL" id="RAH99047.1"/>
    </source>
</evidence>
<dbReference type="GO" id="GO:0016787">
    <property type="term" value="F:hydrolase activity"/>
    <property type="evidence" value="ECO:0007669"/>
    <property type="project" value="UniProtKB-KW"/>
</dbReference>
<evidence type="ECO:0000256" key="1">
    <source>
        <dbReference type="ARBA" id="ARBA00000553"/>
    </source>
</evidence>
<dbReference type="Proteomes" id="UP000249590">
    <property type="component" value="Unassembled WGS sequence"/>
</dbReference>
<organism evidence="11 12">
    <name type="scientific">Acuticoccus sediminis</name>
    <dbReference type="NCBI Taxonomy" id="2184697"/>
    <lineage>
        <taxon>Bacteria</taxon>
        <taxon>Pseudomonadati</taxon>
        <taxon>Pseudomonadota</taxon>
        <taxon>Alphaproteobacteria</taxon>
        <taxon>Hyphomicrobiales</taxon>
        <taxon>Amorphaceae</taxon>
        <taxon>Acuticoccus</taxon>
    </lineage>
</organism>
<dbReference type="NCBIfam" id="TIGR00726">
    <property type="entry name" value="peptidoglycan editing factor PgeF"/>
    <property type="match status" value="1"/>
</dbReference>
<dbReference type="GO" id="GO:0005507">
    <property type="term" value="F:copper ion binding"/>
    <property type="evidence" value="ECO:0007669"/>
    <property type="project" value="TreeGrafter"/>
</dbReference>
<evidence type="ECO:0000256" key="9">
    <source>
        <dbReference type="ARBA" id="ARBA00049893"/>
    </source>
</evidence>
<dbReference type="AlphaFoldDB" id="A0A8B2NKN3"/>
<name>A0A8B2NKN3_9HYPH</name>
<comment type="catalytic activity">
    <reaction evidence="1">
        <text>inosine + phosphate = alpha-D-ribose 1-phosphate + hypoxanthine</text>
        <dbReference type="Rhea" id="RHEA:27646"/>
        <dbReference type="ChEBI" id="CHEBI:17368"/>
        <dbReference type="ChEBI" id="CHEBI:17596"/>
        <dbReference type="ChEBI" id="CHEBI:43474"/>
        <dbReference type="ChEBI" id="CHEBI:57720"/>
        <dbReference type="EC" id="2.4.2.1"/>
    </reaction>
    <physiologicalReaction direction="left-to-right" evidence="1">
        <dbReference type="Rhea" id="RHEA:27647"/>
    </physiologicalReaction>
</comment>
<keyword evidence="4" id="KW-0479">Metal-binding</keyword>
<evidence type="ECO:0000256" key="6">
    <source>
        <dbReference type="ARBA" id="ARBA00022833"/>
    </source>
</evidence>
<keyword evidence="3" id="KW-0808">Transferase</keyword>
<evidence type="ECO:0000256" key="7">
    <source>
        <dbReference type="ARBA" id="ARBA00047989"/>
    </source>
</evidence>
<dbReference type="Gene3D" id="3.60.140.10">
    <property type="entry name" value="CNF1/YfiH-like putative cysteine hydrolases"/>
    <property type="match status" value="1"/>
</dbReference>
<keyword evidence="5" id="KW-0378">Hydrolase</keyword>
<dbReference type="InterPro" id="IPR011324">
    <property type="entry name" value="Cytotoxic_necrot_fac-like_cat"/>
</dbReference>
<comment type="caution">
    <text evidence="11">The sequence shown here is derived from an EMBL/GenBank/DDBJ whole genome shotgun (WGS) entry which is preliminary data.</text>
</comment>
<dbReference type="CDD" id="cd16833">
    <property type="entry name" value="YfiH"/>
    <property type="match status" value="1"/>
</dbReference>
<dbReference type="OrthoDB" id="4279at2"/>
<evidence type="ECO:0000256" key="10">
    <source>
        <dbReference type="RuleBase" id="RU361274"/>
    </source>
</evidence>
<evidence type="ECO:0000313" key="12">
    <source>
        <dbReference type="Proteomes" id="UP000249590"/>
    </source>
</evidence>
<reference evidence="11 12" key="1">
    <citation type="submission" date="2018-05" db="EMBL/GenBank/DDBJ databases">
        <title>Acuticoccus sediminis sp. nov., isolated from deep-sea sediment of Indian Ocean.</title>
        <authorList>
            <person name="Liu X."/>
            <person name="Lai Q."/>
            <person name="Du Y."/>
            <person name="Sun F."/>
            <person name="Zhang X."/>
            <person name="Wang S."/>
            <person name="Shao Z."/>
        </authorList>
    </citation>
    <scope>NUCLEOTIDE SEQUENCE [LARGE SCALE GENOMIC DNA]</scope>
    <source>
        <strain evidence="11 12">PTG4-2</strain>
    </source>
</reference>
<dbReference type="Pfam" id="PF02578">
    <property type="entry name" value="Cu-oxidase_4"/>
    <property type="match status" value="1"/>
</dbReference>